<name>A0A7W6NC14_9HYPH</name>
<reference evidence="4 5" key="1">
    <citation type="submission" date="2020-08" db="EMBL/GenBank/DDBJ databases">
        <title>Genomic Encyclopedia of Type Strains, Phase IV (KMG-IV): sequencing the most valuable type-strain genomes for metagenomic binning, comparative biology and taxonomic classification.</title>
        <authorList>
            <person name="Goeker M."/>
        </authorList>
    </citation>
    <scope>NUCLEOTIDE SEQUENCE [LARGE SCALE GENOMIC DNA]</scope>
    <source>
        <strain evidence="4 5">DSM 23447</strain>
    </source>
</reference>
<proteinExistence type="inferred from homology"/>
<keyword evidence="2 4" id="KW-0413">Isomerase</keyword>
<evidence type="ECO:0000256" key="2">
    <source>
        <dbReference type="ARBA" id="ARBA00023235"/>
    </source>
</evidence>
<accession>A0A7W6NC14</accession>
<sequence>MPIVRLEIANGIASTEQKKAVIRRMTDVLVEELGRNPEYIFVVIDEVETDNWGRKGQSLTELWQEREARTGKEEP</sequence>
<comment type="caution">
    <text evidence="4">The sequence shown here is derived from an EMBL/GenBank/DDBJ whole genome shotgun (WGS) entry which is preliminary data.</text>
</comment>
<evidence type="ECO:0000256" key="1">
    <source>
        <dbReference type="ARBA" id="ARBA00006723"/>
    </source>
</evidence>
<evidence type="ECO:0000259" key="3">
    <source>
        <dbReference type="Pfam" id="PF01361"/>
    </source>
</evidence>
<dbReference type="EC" id="5.3.2.6" evidence="4"/>
<dbReference type="SUPFAM" id="SSF55331">
    <property type="entry name" value="Tautomerase/MIF"/>
    <property type="match status" value="1"/>
</dbReference>
<feature type="domain" description="4-oxalocrotonate tautomerase-like" evidence="3">
    <location>
        <begin position="2"/>
        <end position="60"/>
    </location>
</feature>
<dbReference type="GO" id="GO:0016853">
    <property type="term" value="F:isomerase activity"/>
    <property type="evidence" value="ECO:0007669"/>
    <property type="project" value="UniProtKB-KW"/>
</dbReference>
<evidence type="ECO:0000313" key="5">
    <source>
        <dbReference type="Proteomes" id="UP000547011"/>
    </source>
</evidence>
<dbReference type="Proteomes" id="UP000547011">
    <property type="component" value="Unassembled WGS sequence"/>
</dbReference>
<dbReference type="InterPro" id="IPR004370">
    <property type="entry name" value="4-OT-like_dom"/>
</dbReference>
<dbReference type="Pfam" id="PF01361">
    <property type="entry name" value="Tautomerase"/>
    <property type="match status" value="1"/>
</dbReference>
<comment type="similarity">
    <text evidence="1">Belongs to the 4-oxalocrotonate tautomerase family.</text>
</comment>
<dbReference type="PANTHER" id="PTHR35530:SF1">
    <property type="entry name" value="2-HYDROXYMUCONATE TAUTOMERASE"/>
    <property type="match status" value="1"/>
</dbReference>
<keyword evidence="5" id="KW-1185">Reference proteome</keyword>
<protein>
    <submittedName>
        <fullName evidence="4">4-oxalocrotonate tautomerase</fullName>
        <ecNumber evidence="4">5.3.2.6</ecNumber>
    </submittedName>
</protein>
<dbReference type="InterPro" id="IPR014347">
    <property type="entry name" value="Tautomerase/MIF_sf"/>
</dbReference>
<organism evidence="4 5">
    <name type="scientific">Devosia subaequoris</name>
    <dbReference type="NCBI Taxonomy" id="395930"/>
    <lineage>
        <taxon>Bacteria</taxon>
        <taxon>Pseudomonadati</taxon>
        <taxon>Pseudomonadota</taxon>
        <taxon>Alphaproteobacteria</taxon>
        <taxon>Hyphomicrobiales</taxon>
        <taxon>Devosiaceae</taxon>
        <taxon>Devosia</taxon>
    </lineage>
</organism>
<dbReference type="PANTHER" id="PTHR35530">
    <property type="entry name" value="TAUTOMERASE-RELATED"/>
    <property type="match status" value="1"/>
</dbReference>
<gene>
    <name evidence="4" type="ORF">GGR20_002235</name>
</gene>
<dbReference type="EMBL" id="JACIEW010000005">
    <property type="protein sequence ID" value="MBB4052587.1"/>
    <property type="molecule type" value="Genomic_DNA"/>
</dbReference>
<dbReference type="RefSeq" id="WP_183311304.1">
    <property type="nucleotide sequence ID" value="NZ_JACIEW010000005.1"/>
</dbReference>
<evidence type="ECO:0000313" key="4">
    <source>
        <dbReference type="EMBL" id="MBB4052587.1"/>
    </source>
</evidence>
<dbReference type="Gene3D" id="3.30.429.10">
    <property type="entry name" value="Macrophage Migration Inhibitory Factor"/>
    <property type="match status" value="1"/>
</dbReference>
<dbReference type="AlphaFoldDB" id="A0A7W6NC14"/>